<evidence type="ECO:0000256" key="8">
    <source>
        <dbReference type="ARBA" id="ARBA00031501"/>
    </source>
</evidence>
<evidence type="ECO:0000256" key="2">
    <source>
        <dbReference type="ARBA" id="ARBA00005684"/>
    </source>
</evidence>
<dbReference type="EnsemblBacteria" id="ABD40312">
    <property type="protein sequence ID" value="ABD40312"/>
    <property type="gene ID" value="Mhun_0552"/>
</dbReference>
<dbReference type="AlphaFoldDB" id="Q2FNI2"/>
<evidence type="ECO:0000256" key="7">
    <source>
        <dbReference type="ARBA" id="ARBA00031423"/>
    </source>
</evidence>
<dbReference type="SUPFAM" id="SSF51445">
    <property type="entry name" value="(Trans)glycosidases"/>
    <property type="match status" value="1"/>
</dbReference>
<dbReference type="HOGENOM" id="CLU_014132_1_0_2"/>
<dbReference type="Pfam" id="PF02446">
    <property type="entry name" value="Glyco_hydro_77"/>
    <property type="match status" value="1"/>
</dbReference>
<sequence>MKTRGSGILLHITSLPGQFGIGDLGPQADRFVDFLQASGQRYWQILPVHPTDIRYDNSPYHSISAFAGNPLLISPEEMVNDGYLDPSDLQEGLEGPRDEVDYKAVIAYKERLFDMAYNRFAYFGSDPRFIDFCSEQAWWLDDYALFTAIRKYYAPAVWSDWPHPLKERDPQALHEFQEKNNSVIEREKFIQYIFSGQWEALRKKCHNAGIRLIGDIPIYIDYDSSDVWTYSDLFRLDKERRPTFVAGVPPDYFSATGQVWNNPLYDWDAIKNSGFSWWLLRLKRELSMVDYVRIDHFRGLVGFWEIRAGSDTAIEGRWIEAPAWDFIRTLVKEFPCLPIIAEDLGIITSDVREIMREFMIPGMKVLVFAFSSPTGDNPYILHNIPKDSVVYTGTHDNTPVRGWYELDATHEEKQRLIAYLGREPEIHEISDIFIRLAMMSSANTAIIPIQDILGLDSSARMNKPGTEHGNWRWRLQERMISEELSRRLSELVKIYGR</sequence>
<gene>
    <name evidence="9" type="ordered locus">Mhun_0552</name>
</gene>
<comment type="catalytic activity">
    <reaction evidence="1">
        <text>Transfers a segment of a (1-&gt;4)-alpha-D-glucan to a new position in an acceptor, which may be glucose or a (1-&gt;4)-alpha-D-glucan.</text>
        <dbReference type="EC" id="2.4.1.25"/>
    </reaction>
</comment>
<evidence type="ECO:0000313" key="9">
    <source>
        <dbReference type="EMBL" id="ABD40312.1"/>
    </source>
</evidence>
<keyword evidence="4 9" id="KW-0328">Glycosyltransferase</keyword>
<dbReference type="NCBIfam" id="NF011080">
    <property type="entry name" value="PRK14508.1-3"/>
    <property type="match status" value="1"/>
</dbReference>
<dbReference type="GO" id="GO:0005975">
    <property type="term" value="P:carbohydrate metabolic process"/>
    <property type="evidence" value="ECO:0007669"/>
    <property type="project" value="InterPro"/>
</dbReference>
<keyword evidence="6" id="KW-0119">Carbohydrate metabolism</keyword>
<dbReference type="PANTHER" id="PTHR32438">
    <property type="entry name" value="4-ALPHA-GLUCANOTRANSFERASE DPE1, CHLOROPLASTIC/AMYLOPLASTIC"/>
    <property type="match status" value="1"/>
</dbReference>
<name>Q2FNI2_METHJ</name>
<evidence type="ECO:0000256" key="1">
    <source>
        <dbReference type="ARBA" id="ARBA00000439"/>
    </source>
</evidence>
<dbReference type="InParanoid" id="Q2FNI2"/>
<dbReference type="InterPro" id="IPR017853">
    <property type="entry name" value="GH"/>
</dbReference>
<dbReference type="NCBIfam" id="TIGR00217">
    <property type="entry name" value="malQ"/>
    <property type="match status" value="1"/>
</dbReference>
<dbReference type="PANTHER" id="PTHR32438:SF5">
    <property type="entry name" value="4-ALPHA-GLUCANOTRANSFERASE DPE1, CHLOROPLASTIC_AMYLOPLASTIC"/>
    <property type="match status" value="1"/>
</dbReference>
<keyword evidence="10" id="KW-1185">Reference proteome</keyword>
<dbReference type="CAZy" id="GH77">
    <property type="family name" value="Glycoside Hydrolase Family 77"/>
</dbReference>
<keyword evidence="5 9" id="KW-0808">Transferase</keyword>
<evidence type="ECO:0000256" key="6">
    <source>
        <dbReference type="ARBA" id="ARBA00023277"/>
    </source>
</evidence>
<dbReference type="EC" id="2.4.1.25" evidence="3"/>
<dbReference type="Gene3D" id="3.20.20.80">
    <property type="entry name" value="Glycosidases"/>
    <property type="match status" value="1"/>
</dbReference>
<dbReference type="KEGG" id="mhu:Mhun_0552"/>
<dbReference type="EMBL" id="CP000254">
    <property type="protein sequence ID" value="ABD40312.1"/>
    <property type="molecule type" value="Genomic_DNA"/>
</dbReference>
<evidence type="ECO:0000256" key="4">
    <source>
        <dbReference type="ARBA" id="ARBA00022676"/>
    </source>
</evidence>
<organism evidence="9 10">
    <name type="scientific">Methanospirillum hungatei JF-1 (strain ATCC 27890 / DSM 864 / NBRC 100397 / JF-1)</name>
    <dbReference type="NCBI Taxonomy" id="323259"/>
    <lineage>
        <taxon>Archaea</taxon>
        <taxon>Methanobacteriati</taxon>
        <taxon>Methanobacteriota</taxon>
        <taxon>Stenosarchaea group</taxon>
        <taxon>Methanomicrobia</taxon>
        <taxon>Methanomicrobiales</taxon>
        <taxon>Methanospirillaceae</taxon>
        <taxon>Methanospirillum</taxon>
    </lineage>
</organism>
<evidence type="ECO:0000313" key="10">
    <source>
        <dbReference type="Proteomes" id="UP000001941"/>
    </source>
</evidence>
<dbReference type="OrthoDB" id="104697at2157"/>
<reference evidence="10" key="1">
    <citation type="journal article" date="2016" name="Stand. Genomic Sci.">
        <title>Complete genome sequence of Methanospirillum hungatei type strain JF1.</title>
        <authorList>
            <person name="Gunsalus R.P."/>
            <person name="Cook L.E."/>
            <person name="Crable B."/>
            <person name="Rohlin L."/>
            <person name="McDonald E."/>
            <person name="Mouttaki H."/>
            <person name="Sieber J.R."/>
            <person name="Poweleit N."/>
            <person name="Zhou H."/>
            <person name="Lapidus A.L."/>
            <person name="Daligault H.E."/>
            <person name="Land M."/>
            <person name="Gilna P."/>
            <person name="Ivanova N."/>
            <person name="Kyrpides N."/>
            <person name="Culley D.E."/>
            <person name="McInerney M.J."/>
        </authorList>
    </citation>
    <scope>NUCLEOTIDE SEQUENCE [LARGE SCALE GENOMIC DNA]</scope>
    <source>
        <strain evidence="10">ATCC 27890 / DSM 864 / NBRC 100397 / JF-1</strain>
    </source>
</reference>
<proteinExistence type="inferred from homology"/>
<dbReference type="GO" id="GO:0004134">
    <property type="term" value="F:4-alpha-glucanotransferase activity"/>
    <property type="evidence" value="ECO:0007669"/>
    <property type="project" value="UniProtKB-EC"/>
</dbReference>
<evidence type="ECO:0000256" key="5">
    <source>
        <dbReference type="ARBA" id="ARBA00022679"/>
    </source>
</evidence>
<comment type="similarity">
    <text evidence="2">Belongs to the disproportionating enzyme family.</text>
</comment>
<protein>
    <recommendedName>
        <fullName evidence="3">4-alpha-glucanotransferase</fullName>
        <ecNumber evidence="3">2.4.1.25</ecNumber>
    </recommendedName>
    <alternativeName>
        <fullName evidence="7">Amylomaltase</fullName>
    </alternativeName>
    <alternativeName>
        <fullName evidence="8">Disproportionating enzyme</fullName>
    </alternativeName>
</protein>
<dbReference type="STRING" id="323259.Mhun_0552"/>
<dbReference type="eggNOG" id="arCOG04681">
    <property type="taxonomic scope" value="Archaea"/>
</dbReference>
<evidence type="ECO:0000256" key="3">
    <source>
        <dbReference type="ARBA" id="ARBA00012560"/>
    </source>
</evidence>
<dbReference type="Proteomes" id="UP000001941">
    <property type="component" value="Chromosome"/>
</dbReference>
<dbReference type="RefSeq" id="WP_011447599.1">
    <property type="nucleotide sequence ID" value="NC_007796.1"/>
</dbReference>
<accession>Q2FNI2</accession>
<dbReference type="InterPro" id="IPR003385">
    <property type="entry name" value="Glyco_hydro_77"/>
</dbReference>
<dbReference type="GeneID" id="3922748"/>